<dbReference type="AlphaFoldDB" id="A0A8B8JPQ2"/>
<proteinExistence type="predicted"/>
<dbReference type="RefSeq" id="XP_027333427.1">
    <property type="nucleotide sequence ID" value="XM_027477626.1"/>
</dbReference>
<dbReference type="GeneID" id="113848217"/>
<dbReference type="PANTHER" id="PTHR33676:SF3">
    <property type="entry name" value="COLD-REGULATED PROTEIN 27"/>
    <property type="match status" value="1"/>
</dbReference>
<feature type="compositionally biased region" description="Polar residues" evidence="1">
    <location>
        <begin position="218"/>
        <end position="228"/>
    </location>
</feature>
<dbReference type="PANTHER" id="PTHR33676">
    <property type="entry name" value="COLD REGULATED PROTEIN 27"/>
    <property type="match status" value="1"/>
</dbReference>
<keyword evidence="2" id="KW-1185">Reference proteome</keyword>
<dbReference type="InterPro" id="IPR044678">
    <property type="entry name" value="COR27/28"/>
</dbReference>
<protein>
    <submittedName>
        <fullName evidence="3">Uncharacterized protein LOC113848217</fullName>
    </submittedName>
</protein>
<accession>A0A8B8JPQ2</accession>
<feature type="compositionally biased region" description="Basic residues" evidence="1">
    <location>
        <begin position="195"/>
        <end position="206"/>
    </location>
</feature>
<dbReference type="Proteomes" id="UP000694853">
    <property type="component" value="Unplaced"/>
</dbReference>
<dbReference type="GO" id="GO:0009409">
    <property type="term" value="P:response to cold"/>
    <property type="evidence" value="ECO:0007669"/>
    <property type="project" value="InterPro"/>
</dbReference>
<reference evidence="3" key="2">
    <citation type="submission" date="2025-08" db="UniProtKB">
        <authorList>
            <consortium name="RefSeq"/>
        </authorList>
    </citation>
    <scope>IDENTIFICATION</scope>
    <source>
        <tissue evidence="3">Young leaves</tissue>
    </source>
</reference>
<dbReference type="GO" id="GO:0042752">
    <property type="term" value="P:regulation of circadian rhythm"/>
    <property type="evidence" value="ECO:0007669"/>
    <property type="project" value="InterPro"/>
</dbReference>
<gene>
    <name evidence="3" type="primary">LOC113848217</name>
</gene>
<sequence length="238" mass="26888">MNPNYFRDPTRTSSPTLPNSDKMMQGIRETESTTTAEWTDEKHSMYIKSIEASFVNQLYDSKQMRASFSPKGTSYDPATTSGQFKVLRGGRWQKINFERMNPQMSRINQCHDLTENPWIQHYRTSSKHQSVVAPSLQESVTNTTEVIELGQRKGIPSGSGHIHLCDSHVYHNDMLCSDTEMSDQNFVDEEVKGKKENKKSKVKRQKPSVADAKFNDQIVPNSKSSSGGNVAKNYVSAT</sequence>
<feature type="region of interest" description="Disordered" evidence="1">
    <location>
        <begin position="1"/>
        <end position="36"/>
    </location>
</feature>
<dbReference type="OrthoDB" id="1923282at2759"/>
<evidence type="ECO:0000256" key="1">
    <source>
        <dbReference type="SAM" id="MobiDB-lite"/>
    </source>
</evidence>
<reference evidence="2" key="1">
    <citation type="journal article" date="2019" name="Toxins">
        <title>Detection of Abrin-Like and Prepropulchellin-Like Toxin Genes and Transcripts Using Whole Genome Sequencing and Full-Length Transcript Sequencing of Abrus precatorius.</title>
        <authorList>
            <person name="Hovde B.T."/>
            <person name="Daligault H.E."/>
            <person name="Hanschen E.R."/>
            <person name="Kunde Y.A."/>
            <person name="Johnson M.B."/>
            <person name="Starkenburg S.R."/>
            <person name="Johnson S.L."/>
        </authorList>
    </citation>
    <scope>NUCLEOTIDE SEQUENCE [LARGE SCALE GENOMIC DNA]</scope>
</reference>
<evidence type="ECO:0000313" key="2">
    <source>
        <dbReference type="Proteomes" id="UP000694853"/>
    </source>
</evidence>
<feature type="region of interest" description="Disordered" evidence="1">
    <location>
        <begin position="190"/>
        <end position="238"/>
    </location>
</feature>
<name>A0A8B8JPQ2_ABRPR</name>
<organism evidence="2 3">
    <name type="scientific">Abrus precatorius</name>
    <name type="common">Indian licorice</name>
    <name type="synonym">Glycine abrus</name>
    <dbReference type="NCBI Taxonomy" id="3816"/>
    <lineage>
        <taxon>Eukaryota</taxon>
        <taxon>Viridiplantae</taxon>
        <taxon>Streptophyta</taxon>
        <taxon>Embryophyta</taxon>
        <taxon>Tracheophyta</taxon>
        <taxon>Spermatophyta</taxon>
        <taxon>Magnoliopsida</taxon>
        <taxon>eudicotyledons</taxon>
        <taxon>Gunneridae</taxon>
        <taxon>Pentapetalae</taxon>
        <taxon>rosids</taxon>
        <taxon>fabids</taxon>
        <taxon>Fabales</taxon>
        <taxon>Fabaceae</taxon>
        <taxon>Papilionoideae</taxon>
        <taxon>50 kb inversion clade</taxon>
        <taxon>NPAAA clade</taxon>
        <taxon>indigoferoid/millettioid clade</taxon>
        <taxon>Abreae</taxon>
        <taxon>Abrus</taxon>
    </lineage>
</organism>
<evidence type="ECO:0000313" key="3">
    <source>
        <dbReference type="RefSeq" id="XP_027333427.1"/>
    </source>
</evidence>
<dbReference type="KEGG" id="aprc:113848217"/>